<accession>A0A5D4KDZ1</accession>
<dbReference type="InterPro" id="IPR006524">
    <property type="entry name" value="ArpU-like"/>
</dbReference>
<organism evidence="1 2">
    <name type="scientific">Rossellomorea vietnamensis</name>
    <dbReference type="NCBI Taxonomy" id="218284"/>
    <lineage>
        <taxon>Bacteria</taxon>
        <taxon>Bacillati</taxon>
        <taxon>Bacillota</taxon>
        <taxon>Bacilli</taxon>
        <taxon>Bacillales</taxon>
        <taxon>Bacillaceae</taxon>
        <taxon>Rossellomorea</taxon>
    </lineage>
</organism>
<name>A0A5D4KDZ1_9BACI</name>
<proteinExistence type="predicted"/>
<dbReference type="NCBIfam" id="TIGR01637">
    <property type="entry name" value="phage_arpU"/>
    <property type="match status" value="1"/>
</dbReference>
<comment type="caution">
    <text evidence="1">The sequence shown here is derived from an EMBL/GenBank/DDBJ whole genome shotgun (WGS) entry which is preliminary data.</text>
</comment>
<dbReference type="Proteomes" id="UP000323317">
    <property type="component" value="Unassembled WGS sequence"/>
</dbReference>
<dbReference type="AlphaFoldDB" id="A0A5D4KDZ1"/>
<dbReference type="RefSeq" id="WP_148946748.1">
    <property type="nucleotide sequence ID" value="NZ_VTEH01000006.1"/>
</dbReference>
<dbReference type="EMBL" id="VTEH01000006">
    <property type="protein sequence ID" value="TYR75571.1"/>
    <property type="molecule type" value="Genomic_DNA"/>
</dbReference>
<reference evidence="1 2" key="1">
    <citation type="submission" date="2019-08" db="EMBL/GenBank/DDBJ databases">
        <title>Bacillus genomes from the desert of Cuatro Cienegas, Coahuila.</title>
        <authorList>
            <person name="Olmedo-Alvarez G."/>
        </authorList>
    </citation>
    <scope>NUCLEOTIDE SEQUENCE [LARGE SCALE GENOMIC DNA]</scope>
    <source>
        <strain evidence="1 2">CH40_1T</strain>
    </source>
</reference>
<evidence type="ECO:0000313" key="1">
    <source>
        <dbReference type="EMBL" id="TYR75571.1"/>
    </source>
</evidence>
<gene>
    <name evidence="1" type="ORF">FZC79_10410</name>
</gene>
<sequence>MEQLQFLNTDLSKDVKRKTQKLMSNYRTLESIIESRRMKSQTMTVNYDASESQRGNQFHSQTEELAMNAIQLEEYILTKKKLDIIFDSLKPDQQKIWEQRYMLGMPDADVYYGCNIPHRTYYRLKREMIAIVADGMGFI</sequence>
<evidence type="ECO:0000313" key="2">
    <source>
        <dbReference type="Proteomes" id="UP000323317"/>
    </source>
</evidence>
<protein>
    <submittedName>
        <fullName evidence="1">Uncharacterized protein</fullName>
    </submittedName>
</protein>